<dbReference type="EMBL" id="HG994368">
    <property type="protein sequence ID" value="CAF1867059.1"/>
    <property type="molecule type" value="Genomic_DNA"/>
</dbReference>
<protein>
    <submittedName>
        <fullName evidence="1">(rape) hypothetical protein</fullName>
    </submittedName>
</protein>
<accession>A0A816K6D3</accession>
<evidence type="ECO:0000313" key="1">
    <source>
        <dbReference type="EMBL" id="CAF1867059.1"/>
    </source>
</evidence>
<feature type="non-terminal residue" evidence="1">
    <location>
        <position position="1"/>
    </location>
</feature>
<gene>
    <name evidence="1" type="ORF">DARMORV10_C04P63640.1</name>
</gene>
<dbReference type="Proteomes" id="UP001295469">
    <property type="component" value="Chromosome C04"/>
</dbReference>
<reference evidence="1" key="1">
    <citation type="submission" date="2021-01" db="EMBL/GenBank/DDBJ databases">
        <authorList>
            <consortium name="Genoscope - CEA"/>
            <person name="William W."/>
        </authorList>
    </citation>
    <scope>NUCLEOTIDE SEQUENCE</scope>
</reference>
<sequence>EAERPFEDCLSFLKQTWCFLLQRRSSSKVCLSHIFFRLYNKDR</sequence>
<organism evidence="1">
    <name type="scientific">Brassica napus</name>
    <name type="common">Rape</name>
    <dbReference type="NCBI Taxonomy" id="3708"/>
    <lineage>
        <taxon>Eukaryota</taxon>
        <taxon>Viridiplantae</taxon>
        <taxon>Streptophyta</taxon>
        <taxon>Embryophyta</taxon>
        <taxon>Tracheophyta</taxon>
        <taxon>Spermatophyta</taxon>
        <taxon>Magnoliopsida</taxon>
        <taxon>eudicotyledons</taxon>
        <taxon>Gunneridae</taxon>
        <taxon>Pentapetalae</taxon>
        <taxon>rosids</taxon>
        <taxon>malvids</taxon>
        <taxon>Brassicales</taxon>
        <taxon>Brassicaceae</taxon>
        <taxon>Brassiceae</taxon>
        <taxon>Brassica</taxon>
    </lineage>
</organism>
<dbReference type="AlphaFoldDB" id="A0A816K6D3"/>
<proteinExistence type="predicted"/>
<name>A0A816K6D3_BRANA</name>